<organism evidence="2 3">
    <name type="scientific">Flemingia macrophylla</name>
    <dbReference type="NCBI Taxonomy" id="520843"/>
    <lineage>
        <taxon>Eukaryota</taxon>
        <taxon>Viridiplantae</taxon>
        <taxon>Streptophyta</taxon>
        <taxon>Embryophyta</taxon>
        <taxon>Tracheophyta</taxon>
        <taxon>Spermatophyta</taxon>
        <taxon>Magnoliopsida</taxon>
        <taxon>eudicotyledons</taxon>
        <taxon>Gunneridae</taxon>
        <taxon>Pentapetalae</taxon>
        <taxon>rosids</taxon>
        <taxon>fabids</taxon>
        <taxon>Fabales</taxon>
        <taxon>Fabaceae</taxon>
        <taxon>Papilionoideae</taxon>
        <taxon>50 kb inversion clade</taxon>
        <taxon>NPAAA clade</taxon>
        <taxon>indigoferoid/millettioid clade</taxon>
        <taxon>Phaseoleae</taxon>
        <taxon>Flemingia</taxon>
    </lineage>
</organism>
<dbReference type="Proteomes" id="UP001603857">
    <property type="component" value="Unassembled WGS sequence"/>
</dbReference>
<keyword evidence="1" id="KW-0175">Coiled coil</keyword>
<evidence type="ECO:0008006" key="4">
    <source>
        <dbReference type="Google" id="ProtNLM"/>
    </source>
</evidence>
<dbReference type="InterPro" id="IPR044951">
    <property type="entry name" value="SPC24-like"/>
</dbReference>
<reference evidence="2 3" key="1">
    <citation type="submission" date="2024-08" db="EMBL/GenBank/DDBJ databases">
        <title>Insights into the chromosomal genome structure of Flemingia macrophylla.</title>
        <authorList>
            <person name="Ding Y."/>
            <person name="Zhao Y."/>
            <person name="Bi W."/>
            <person name="Wu M."/>
            <person name="Zhao G."/>
            <person name="Gong Y."/>
            <person name="Li W."/>
            <person name="Zhang P."/>
        </authorList>
    </citation>
    <scope>NUCLEOTIDE SEQUENCE [LARGE SCALE GENOMIC DNA]</scope>
    <source>
        <strain evidence="2">DYQJB</strain>
        <tissue evidence="2">Leaf</tissue>
    </source>
</reference>
<gene>
    <name evidence="2" type="ORF">Fmac_018271</name>
</gene>
<feature type="coiled-coil region" evidence="1">
    <location>
        <begin position="51"/>
        <end position="119"/>
    </location>
</feature>
<evidence type="ECO:0000313" key="3">
    <source>
        <dbReference type="Proteomes" id="UP001603857"/>
    </source>
</evidence>
<protein>
    <recommendedName>
        <fullName evidence="4">Kinetochore protein SPC25</fullName>
    </recommendedName>
</protein>
<name>A0ABD1M4H7_9FABA</name>
<evidence type="ECO:0000256" key="1">
    <source>
        <dbReference type="SAM" id="Coils"/>
    </source>
</evidence>
<dbReference type="AlphaFoldDB" id="A0ABD1M4H7"/>
<dbReference type="Gene3D" id="3.30.160.570">
    <property type="entry name" value="Ncd80 complex, Spc24 subunit"/>
    <property type="match status" value="1"/>
</dbReference>
<keyword evidence="3" id="KW-1185">Reference proteome</keyword>
<sequence>MAEPRRKLEVEKLISYSDDLVKVLQDPRDLDNLYLCLQQTLSLSSTCHSDLNDVRSLLQDYQKRMDACKQKIEEARSETAADSALDLLQRELEEELEKERSLKEEFRSMRDEFNDLEQQWISVQEQKKTLHQIEKNKLRTQMVLSMYASVTNIVPNLDEQSKISGCILLMNIVEKDKDAVEKFEYDTSKMSALDICNELWKIISH</sequence>
<evidence type="ECO:0000313" key="2">
    <source>
        <dbReference type="EMBL" id="KAL2330690.1"/>
    </source>
</evidence>
<accession>A0ABD1M4H7</accession>
<dbReference type="PANTHER" id="PTHR35730">
    <property type="entry name" value="KINETOCHORE PROTEIN SPC24 HOMOLOG-RELATED"/>
    <property type="match status" value="1"/>
</dbReference>
<proteinExistence type="predicted"/>
<comment type="caution">
    <text evidence="2">The sequence shown here is derived from an EMBL/GenBank/DDBJ whole genome shotgun (WGS) entry which is preliminary data.</text>
</comment>
<dbReference type="PANTHER" id="PTHR35730:SF2">
    <property type="entry name" value="KINETOCHORE PROTEIN SPC24 HOMOLOG-RELATED"/>
    <property type="match status" value="1"/>
</dbReference>
<dbReference type="EMBL" id="JBGMDY010000006">
    <property type="protein sequence ID" value="KAL2330690.1"/>
    <property type="molecule type" value="Genomic_DNA"/>
</dbReference>